<name>A0A6J7Q1E6_9ZZZZ</name>
<reference evidence="1" key="1">
    <citation type="submission" date="2020-05" db="EMBL/GenBank/DDBJ databases">
        <authorList>
            <person name="Chiriac C."/>
            <person name="Salcher M."/>
            <person name="Ghai R."/>
            <person name="Kavagutti S V."/>
        </authorList>
    </citation>
    <scope>NUCLEOTIDE SEQUENCE</scope>
</reference>
<organism evidence="1">
    <name type="scientific">freshwater metagenome</name>
    <dbReference type="NCBI Taxonomy" id="449393"/>
    <lineage>
        <taxon>unclassified sequences</taxon>
        <taxon>metagenomes</taxon>
        <taxon>ecological metagenomes</taxon>
    </lineage>
</organism>
<dbReference type="EMBL" id="CAFBON010000315">
    <property type="protein sequence ID" value="CAB5009413.1"/>
    <property type="molecule type" value="Genomic_DNA"/>
</dbReference>
<proteinExistence type="predicted"/>
<evidence type="ECO:0000313" key="1">
    <source>
        <dbReference type="EMBL" id="CAB5009413.1"/>
    </source>
</evidence>
<gene>
    <name evidence="1" type="ORF">UFOPK3954_02230</name>
</gene>
<dbReference type="AlphaFoldDB" id="A0A6J7Q1E6"/>
<accession>A0A6J7Q1E6</accession>
<sequence>MPTWVVGEWCKRGQCSRSLKPVGEILPFRHRAVPVRPIDTNVRGSPGEEVHEGARGRCDAAGVSQRLREVPANNLPRTIVEDQMVQGDAEPPGACDVDRRDPPQRLVAANAEGAVLVSAYSFGLGGGRNVCRLERPDSVPGGELAVDEPGAREVVLGRQAWVALEHRSPGCLERGGAVVNRTFEDELLDEDRHFAACQRRERN</sequence>
<protein>
    <submittedName>
        <fullName evidence="1">Unannotated protein</fullName>
    </submittedName>
</protein>